<evidence type="ECO:0000256" key="4">
    <source>
        <dbReference type="SAM" id="Phobius"/>
    </source>
</evidence>
<organism evidence="6 7">
    <name type="scientific">Marinitoga aeolica</name>
    <dbReference type="NCBI Taxonomy" id="2809031"/>
    <lineage>
        <taxon>Bacteria</taxon>
        <taxon>Thermotogati</taxon>
        <taxon>Thermotogota</taxon>
        <taxon>Thermotogae</taxon>
        <taxon>Petrotogales</taxon>
        <taxon>Petrotogaceae</taxon>
        <taxon>Marinitoga</taxon>
    </lineage>
</organism>
<name>A0ABY8PTT8_9BACT</name>
<dbReference type="RefSeq" id="WP_281000970.1">
    <property type="nucleotide sequence ID" value="NZ_CP069362.1"/>
</dbReference>
<feature type="transmembrane region" description="Helical" evidence="4">
    <location>
        <begin position="6"/>
        <end position="25"/>
    </location>
</feature>
<keyword evidence="7" id="KW-1185">Reference proteome</keyword>
<dbReference type="SUPFAM" id="SSF53448">
    <property type="entry name" value="Nucleotide-diphospho-sugar transferases"/>
    <property type="match status" value="1"/>
</dbReference>
<dbReference type="InterPro" id="IPR029044">
    <property type="entry name" value="Nucleotide-diphossugar_trans"/>
</dbReference>
<dbReference type="Proteomes" id="UP001232493">
    <property type="component" value="Chromosome"/>
</dbReference>
<dbReference type="Gene3D" id="3.90.550.10">
    <property type="entry name" value="Spore Coat Polysaccharide Biosynthesis Protein SpsA, Chain A"/>
    <property type="match status" value="1"/>
</dbReference>
<keyword evidence="4" id="KW-0472">Membrane</keyword>
<dbReference type="PANTHER" id="PTHR43630">
    <property type="entry name" value="POLY-BETA-1,6-N-ACETYL-D-GLUCOSAMINE SYNTHASE"/>
    <property type="match status" value="1"/>
</dbReference>
<evidence type="ECO:0000313" key="6">
    <source>
        <dbReference type="EMBL" id="WGS66024.1"/>
    </source>
</evidence>
<sequence length="344" mass="39942">MWQLFLIISLMHVLFVAIAIIYNVFSKKIDMNVSNIDISNFPKISILIPAYNEEKNIENKIKNILSQNYPKDKLEILIGSDGSTDRTAEKARKVENVKVFEFDRSGKASVLNKLYQKSSGDYILVSDADTLFLSKNALKNAVLSNSEMVTAIVGSDELPGLKKYWNIEFNVRNFESQFGKCVVSSGTFIFVKREYFPEIPSHIIADDLFIPLWVIKNGGKSIQNDSIICKTEKENYTTRSYFKKKMRVVRGGIQTLFEYFELKLDFLSFSFFFLHKISRWYMALFFTLFLLFFDVKLFLSYISVSLLLFLVFKKFRMLMIDLYVPVIATILEFIKPTKFGGWDF</sequence>
<gene>
    <name evidence="6" type="ORF">JRV97_05605</name>
</gene>
<keyword evidence="4" id="KW-1133">Transmembrane helix</keyword>
<comment type="similarity">
    <text evidence="1">Belongs to the glycosyltransferase 2 family.</text>
</comment>
<keyword evidence="2" id="KW-0328">Glycosyltransferase</keyword>
<keyword evidence="3" id="KW-0808">Transferase</keyword>
<accession>A0ABY8PTT8</accession>
<evidence type="ECO:0000256" key="2">
    <source>
        <dbReference type="ARBA" id="ARBA00022676"/>
    </source>
</evidence>
<evidence type="ECO:0000256" key="3">
    <source>
        <dbReference type="ARBA" id="ARBA00022679"/>
    </source>
</evidence>
<protein>
    <submittedName>
        <fullName evidence="6">Glycosyltransferase</fullName>
    </submittedName>
</protein>
<feature type="transmembrane region" description="Helical" evidence="4">
    <location>
        <begin position="280"/>
        <end position="312"/>
    </location>
</feature>
<dbReference type="Pfam" id="PF00535">
    <property type="entry name" value="Glycos_transf_2"/>
    <property type="match status" value="1"/>
</dbReference>
<evidence type="ECO:0000256" key="1">
    <source>
        <dbReference type="ARBA" id="ARBA00006739"/>
    </source>
</evidence>
<evidence type="ECO:0000259" key="5">
    <source>
        <dbReference type="Pfam" id="PF00535"/>
    </source>
</evidence>
<dbReference type="InterPro" id="IPR001173">
    <property type="entry name" value="Glyco_trans_2-like"/>
</dbReference>
<evidence type="ECO:0000313" key="7">
    <source>
        <dbReference type="Proteomes" id="UP001232493"/>
    </source>
</evidence>
<reference evidence="6 7" key="1">
    <citation type="submission" date="2021-02" db="EMBL/GenBank/DDBJ databases">
        <title>Characterization of Marinitoga sp. nov. str. BP5-C20A.</title>
        <authorList>
            <person name="Erauso G."/>
            <person name="Postec A."/>
        </authorList>
    </citation>
    <scope>NUCLEOTIDE SEQUENCE [LARGE SCALE GENOMIC DNA]</scope>
    <source>
        <strain evidence="6 7">BP5-C20A</strain>
    </source>
</reference>
<feature type="domain" description="Glycosyltransferase 2-like" evidence="5">
    <location>
        <begin position="45"/>
        <end position="196"/>
    </location>
</feature>
<dbReference type="PANTHER" id="PTHR43630:SF1">
    <property type="entry name" value="POLY-BETA-1,6-N-ACETYL-D-GLUCOSAMINE SYNTHASE"/>
    <property type="match status" value="1"/>
</dbReference>
<dbReference type="EMBL" id="CP069362">
    <property type="protein sequence ID" value="WGS66024.1"/>
    <property type="molecule type" value="Genomic_DNA"/>
</dbReference>
<keyword evidence="4" id="KW-0812">Transmembrane</keyword>
<proteinExistence type="inferred from homology"/>